<proteinExistence type="predicted"/>
<dbReference type="SUPFAM" id="SSF56672">
    <property type="entry name" value="DNA/RNA polymerases"/>
    <property type="match status" value="1"/>
</dbReference>
<accession>A0A9W7D5H7</accession>
<dbReference type="GO" id="GO:0003676">
    <property type="term" value="F:nucleic acid binding"/>
    <property type="evidence" value="ECO:0007669"/>
    <property type="project" value="InterPro"/>
</dbReference>
<dbReference type="Gene3D" id="3.30.420.10">
    <property type="entry name" value="Ribonuclease H-like superfamily/Ribonuclease H"/>
    <property type="match status" value="1"/>
</dbReference>
<dbReference type="SUPFAM" id="SSF53098">
    <property type="entry name" value="Ribonuclease H-like"/>
    <property type="match status" value="1"/>
</dbReference>
<reference evidence="2" key="1">
    <citation type="submission" date="2023-04" db="EMBL/GenBank/DDBJ databases">
        <title>Phytophthora fragariaefolia NBRC 109709.</title>
        <authorList>
            <person name="Ichikawa N."/>
            <person name="Sato H."/>
            <person name="Tonouchi N."/>
        </authorList>
    </citation>
    <scope>NUCLEOTIDE SEQUENCE</scope>
    <source>
        <strain evidence="2">NBRC 109709</strain>
    </source>
</reference>
<feature type="domain" description="Integrase catalytic" evidence="1">
    <location>
        <begin position="318"/>
        <end position="423"/>
    </location>
</feature>
<name>A0A9W7D5H7_9STRA</name>
<dbReference type="PROSITE" id="PS50994">
    <property type="entry name" value="INTEGRASE"/>
    <property type="match status" value="1"/>
</dbReference>
<dbReference type="AlphaFoldDB" id="A0A9W7D5H7"/>
<organism evidence="2 3">
    <name type="scientific">Phytophthora fragariaefolia</name>
    <dbReference type="NCBI Taxonomy" id="1490495"/>
    <lineage>
        <taxon>Eukaryota</taxon>
        <taxon>Sar</taxon>
        <taxon>Stramenopiles</taxon>
        <taxon>Oomycota</taxon>
        <taxon>Peronosporomycetes</taxon>
        <taxon>Peronosporales</taxon>
        <taxon>Peronosporaceae</taxon>
        <taxon>Phytophthora</taxon>
    </lineage>
</organism>
<dbReference type="EMBL" id="BSXT01003916">
    <property type="protein sequence ID" value="GMF56141.1"/>
    <property type="molecule type" value="Genomic_DNA"/>
</dbReference>
<dbReference type="OrthoDB" id="6621683at2759"/>
<evidence type="ECO:0000313" key="2">
    <source>
        <dbReference type="EMBL" id="GMF56141.1"/>
    </source>
</evidence>
<dbReference type="InterPro" id="IPR001584">
    <property type="entry name" value="Integrase_cat-core"/>
</dbReference>
<dbReference type="InterPro" id="IPR012337">
    <property type="entry name" value="RNaseH-like_sf"/>
</dbReference>
<dbReference type="GO" id="GO:0015074">
    <property type="term" value="P:DNA integration"/>
    <property type="evidence" value="ECO:0007669"/>
    <property type="project" value="InterPro"/>
</dbReference>
<protein>
    <submittedName>
        <fullName evidence="2">Unnamed protein product</fullName>
    </submittedName>
</protein>
<dbReference type="PANTHER" id="PTHR33206:SF1">
    <property type="entry name" value="DNA-DIRECTED DNA POLYMERASE"/>
    <property type="match status" value="1"/>
</dbReference>
<keyword evidence="3" id="KW-1185">Reference proteome</keyword>
<dbReference type="InterPro" id="IPR043502">
    <property type="entry name" value="DNA/RNA_pol_sf"/>
</dbReference>
<dbReference type="Proteomes" id="UP001165121">
    <property type="component" value="Unassembled WGS sequence"/>
</dbReference>
<gene>
    <name evidence="2" type="ORF">Pfra01_002377600</name>
</gene>
<evidence type="ECO:0000259" key="1">
    <source>
        <dbReference type="PROSITE" id="PS50994"/>
    </source>
</evidence>
<dbReference type="PANTHER" id="PTHR33206">
    <property type="entry name" value="PROTEIN CBG10425"/>
    <property type="match status" value="1"/>
</dbReference>
<comment type="caution">
    <text evidence="2">The sequence shown here is derived from an EMBL/GenBank/DDBJ whole genome shotgun (WGS) entry which is preliminary data.</text>
</comment>
<evidence type="ECO:0000313" key="3">
    <source>
        <dbReference type="Proteomes" id="UP001165121"/>
    </source>
</evidence>
<dbReference type="InterPro" id="IPR036397">
    <property type="entry name" value="RNaseH_sf"/>
</dbReference>
<sequence>MRNLSTKATEPFTFSSKTEFSNGTVAMVKSKRRIKLKNPIHLSIAIYQLAKLRMLQFYHDCIDFYFDRSDFEYQEMDTDSGYIAFSADNPCPDLVKPELLDHYNDHKYEWFPRDYNEEVLGYDTFTPGLFKQEFRCNAMVSLSSKNYICYLSDEIDKKTKKPKVKMSAKGIQKSKNSAVLTPENFESVVKNRITFQGTNRGFRICKETSQLSHTLKPKHVSITTMTSDRYCRMAFPQFLLISKGNTLLIFLSIIYNMDELLEKLYYDPETGFISANALHKKVKEVDSSITLKQVKDWYKTKLDIQRHVKQRRTYDDFRIASSNADSWQMDLAFWEGKSILSGVNINSRLGFAKLIKNKRADTVLNATKQFVKEHKVSVLTTDNGFEFMNRKATTWLKSQKIPILTTTLEIMRLWVRSNGSIAH</sequence>